<accession>L1KXX7</accession>
<organism evidence="2 3">
    <name type="scientific">Streptomyces ipomoeae 91-03</name>
    <dbReference type="NCBI Taxonomy" id="698759"/>
    <lineage>
        <taxon>Bacteria</taxon>
        <taxon>Bacillati</taxon>
        <taxon>Actinomycetota</taxon>
        <taxon>Actinomycetes</taxon>
        <taxon>Kitasatosporales</taxon>
        <taxon>Streptomycetaceae</taxon>
        <taxon>Streptomyces</taxon>
    </lineage>
</organism>
<sequence>MTLATATQTDRSTSLPEGSREFDRSAQSQLNGSATTECAATTTTE</sequence>
<feature type="compositionally biased region" description="Polar residues" evidence="1">
    <location>
        <begin position="1"/>
        <end position="16"/>
    </location>
</feature>
<evidence type="ECO:0000313" key="3">
    <source>
        <dbReference type="Proteomes" id="UP000010411"/>
    </source>
</evidence>
<dbReference type="EMBL" id="AEJC01000297">
    <property type="protein sequence ID" value="EKX65325.1"/>
    <property type="molecule type" value="Genomic_DNA"/>
</dbReference>
<comment type="caution">
    <text evidence="2">The sequence shown here is derived from an EMBL/GenBank/DDBJ whole genome shotgun (WGS) entry which is preliminary data.</text>
</comment>
<name>L1KXX7_9ACTN</name>
<feature type="compositionally biased region" description="Low complexity" evidence="1">
    <location>
        <begin position="34"/>
        <end position="45"/>
    </location>
</feature>
<protein>
    <submittedName>
        <fullName evidence="2">Uncharacterized protein</fullName>
    </submittedName>
</protein>
<feature type="region of interest" description="Disordered" evidence="1">
    <location>
        <begin position="1"/>
        <end position="45"/>
    </location>
</feature>
<keyword evidence="3" id="KW-1185">Reference proteome</keyword>
<gene>
    <name evidence="2" type="ORF">STRIP9103_04366</name>
</gene>
<reference evidence="2 3" key="1">
    <citation type="submission" date="2012-11" db="EMBL/GenBank/DDBJ databases">
        <authorList>
            <person name="Huguet-Tapia J.C."/>
            <person name="Durkin A.S."/>
            <person name="Pettis G.S."/>
            <person name="Badger J.H."/>
        </authorList>
    </citation>
    <scope>NUCLEOTIDE SEQUENCE [LARGE SCALE GENOMIC DNA]</scope>
    <source>
        <strain evidence="2 3">91-03</strain>
    </source>
</reference>
<evidence type="ECO:0000313" key="2">
    <source>
        <dbReference type="EMBL" id="EKX65325.1"/>
    </source>
</evidence>
<dbReference type="AlphaFoldDB" id="L1KXX7"/>
<dbReference type="Proteomes" id="UP000010411">
    <property type="component" value="Unassembled WGS sequence"/>
</dbReference>
<evidence type="ECO:0000256" key="1">
    <source>
        <dbReference type="SAM" id="MobiDB-lite"/>
    </source>
</evidence>
<proteinExistence type="predicted"/>